<dbReference type="GO" id="GO:0008380">
    <property type="term" value="P:RNA splicing"/>
    <property type="evidence" value="ECO:0007669"/>
    <property type="project" value="UniProtKB-KW"/>
</dbReference>
<dbReference type="GO" id="GO:0005846">
    <property type="term" value="C:nuclear cap binding complex"/>
    <property type="evidence" value="ECO:0007669"/>
    <property type="project" value="InterPro"/>
</dbReference>
<feature type="compositionally biased region" description="Basic residues" evidence="6">
    <location>
        <begin position="20"/>
        <end position="30"/>
    </location>
</feature>
<evidence type="ECO:0000256" key="7">
    <source>
        <dbReference type="SAM" id="Phobius"/>
    </source>
</evidence>
<dbReference type="GO" id="GO:0006397">
    <property type="term" value="P:mRNA processing"/>
    <property type="evidence" value="ECO:0007669"/>
    <property type="project" value="UniProtKB-KW"/>
</dbReference>
<proteinExistence type="inferred from homology"/>
<dbReference type="Pfam" id="PF09088">
    <property type="entry name" value="MIF4G_like"/>
    <property type="match status" value="2"/>
</dbReference>
<dbReference type="InterPro" id="IPR015172">
    <property type="entry name" value="MIF4G-like_typ-1"/>
</dbReference>
<dbReference type="SUPFAM" id="SSF48371">
    <property type="entry name" value="ARM repeat"/>
    <property type="match status" value="4"/>
</dbReference>
<feature type="compositionally biased region" description="Gly residues" evidence="6">
    <location>
        <begin position="39"/>
        <end position="52"/>
    </location>
</feature>
<keyword evidence="7" id="KW-1133">Transmembrane helix</keyword>
<accession>A0A9W8ABM2</accession>
<evidence type="ECO:0000256" key="1">
    <source>
        <dbReference type="ARBA" id="ARBA00004123"/>
    </source>
</evidence>
<keyword evidence="7" id="KW-0812">Transmembrane</keyword>
<evidence type="ECO:0000313" key="9">
    <source>
        <dbReference type="EMBL" id="KAJ1927671.1"/>
    </source>
</evidence>
<feature type="domain" description="MIF4G" evidence="8">
    <location>
        <begin position="72"/>
        <end position="272"/>
    </location>
</feature>
<dbReference type="PANTHER" id="PTHR12412">
    <property type="entry name" value="CAP BINDING PROTEIN"/>
    <property type="match status" value="1"/>
</dbReference>
<protein>
    <submittedName>
        <fullName evidence="9">Nuclear cap-binding protein subunit 1</fullName>
    </submittedName>
</protein>
<dbReference type="Proteomes" id="UP001150569">
    <property type="component" value="Unassembled WGS sequence"/>
</dbReference>
<dbReference type="InterPro" id="IPR015174">
    <property type="entry name" value="MIF4G-like_typ-2"/>
</dbReference>
<keyword evidence="10" id="KW-1185">Reference proteome</keyword>
<dbReference type="GO" id="GO:0005634">
    <property type="term" value="C:nucleus"/>
    <property type="evidence" value="ECO:0007669"/>
    <property type="project" value="UniProtKB-SubCell"/>
</dbReference>
<evidence type="ECO:0000256" key="6">
    <source>
        <dbReference type="SAM" id="MobiDB-lite"/>
    </source>
</evidence>
<keyword evidence="7" id="KW-0472">Membrane</keyword>
<comment type="subcellular location">
    <subcellularLocation>
        <location evidence="1">Nucleus</location>
    </subcellularLocation>
</comment>
<dbReference type="InterPro" id="IPR027159">
    <property type="entry name" value="CBP80"/>
</dbReference>
<dbReference type="GO" id="GO:0006406">
    <property type="term" value="P:mRNA export from nucleus"/>
    <property type="evidence" value="ECO:0007669"/>
    <property type="project" value="InterPro"/>
</dbReference>
<feature type="compositionally biased region" description="Polar residues" evidence="6">
    <location>
        <begin position="1"/>
        <end position="10"/>
    </location>
</feature>
<evidence type="ECO:0000256" key="3">
    <source>
        <dbReference type="ARBA" id="ARBA00022664"/>
    </source>
</evidence>
<keyword evidence="5" id="KW-0539">Nucleus</keyword>
<dbReference type="GO" id="GO:0003729">
    <property type="term" value="F:mRNA binding"/>
    <property type="evidence" value="ECO:0007669"/>
    <property type="project" value="TreeGrafter"/>
</dbReference>
<evidence type="ECO:0000313" key="10">
    <source>
        <dbReference type="Proteomes" id="UP001150569"/>
    </source>
</evidence>
<evidence type="ECO:0000259" key="8">
    <source>
        <dbReference type="SMART" id="SM00543"/>
    </source>
</evidence>
<dbReference type="OrthoDB" id="10252707at2759"/>
<keyword evidence="3" id="KW-0507">mRNA processing</keyword>
<reference evidence="9" key="1">
    <citation type="submission" date="2022-07" db="EMBL/GenBank/DDBJ databases">
        <title>Phylogenomic reconstructions and comparative analyses of Kickxellomycotina fungi.</title>
        <authorList>
            <person name="Reynolds N.K."/>
            <person name="Stajich J.E."/>
            <person name="Barry K."/>
            <person name="Grigoriev I.V."/>
            <person name="Crous P."/>
            <person name="Smith M.E."/>
        </authorList>
    </citation>
    <scope>NUCLEOTIDE SEQUENCE</scope>
    <source>
        <strain evidence="9">RSA 861</strain>
    </source>
</reference>
<comment type="similarity">
    <text evidence="2">Belongs to the NCBP1 family.</text>
</comment>
<evidence type="ECO:0000256" key="5">
    <source>
        <dbReference type="ARBA" id="ARBA00023242"/>
    </source>
</evidence>
<dbReference type="SMART" id="SM00543">
    <property type="entry name" value="MIF4G"/>
    <property type="match status" value="1"/>
</dbReference>
<dbReference type="Gene3D" id="1.25.40.180">
    <property type="match status" value="3"/>
</dbReference>
<sequence length="1018" mass="112667">MDPTRSNGDQAMQVDQFGRAVRRPGHGHRNKPYDRPGNRPGGGYRGGRGGGRYNNSRPTAQDLHRVEVEELEKRLTSLIIKIGDKLGSGLAFNLEALAGVLVKDYDAHSTVVLRAFQGVVTELPMKTETYATLVGLLNVRQPAIARAVVDMAWEQLVGCAREYRRWKVVKLWLRFFALLVPVRAITAATFVELLGEFTNAVLRDDPELQDPKRADALLYTVAITLPYVGRELQVQTPAEFEALLGNLHAYARRPNSRPRPEILTAFPGLPDNFTSTVQAQLPAPYYQYQTNPFGYVMDRLAQLAARQWETPLVHRTYLGFSEALQAAEPIDIPLAALSLPAPSNPYILAAAPEEADAETAEVPLTTNPGETLSAQIQPLQAALRAGYASKSRYGHVIPTPWVPVVADPDPERLVEHFLVYDLILDITDIFHVNRRDAATFLVNLPGYLPESIWCRPATATETTTDGQDDPMAETTPAKVGETAPPLAVDQMVVGALFSRLFELPTPPHKAVYYAALAIELCKLSGDRMLPGIAATVTRLFRTLPCAVPWTHLTPETAVADDDAGSTPAALELVARDPTASVAWDAECVHRLADWFAMYLSNCGYTWKWTEWAPVLTSCQPASPALVFTREVLYKCIRLSYFDRVKITVPDDLQSVVLPPVSLEPQFRYRNAAGEPAVDADGNPLLPEPVREFAAELINHLQRKESVESLQAFIEAAYGTTLAGIPVAELRPIATAAAGVYAQSAAAALGQPGHQPALEDLATEANALPRVVRDVFVQTILYLGSKSFSHMLNVIERYLPLLQRFSTDSAAKLHIVEIVNEFWVYNPQFVTIIIDKLLNYRVVDPTAVIAWALNPLRLTFEYPAPFYVWEILRNTVHKIESRIVQIERRLTNQRALLGSNNGGGGGTESIIHTVDPSLAETIARLEATLSGLRLEQKELLLSLFQSFVALLSQLLRECSANGVDPTTYAPYLWIEGRYREFIRTYHGGVKRLATTLETIVFTNDLNPQIINVFREALSL</sequence>
<evidence type="ECO:0000256" key="2">
    <source>
        <dbReference type="ARBA" id="ARBA00007413"/>
    </source>
</evidence>
<dbReference type="Pfam" id="PF02854">
    <property type="entry name" value="MIF4G"/>
    <property type="match status" value="1"/>
</dbReference>
<dbReference type="InterPro" id="IPR003890">
    <property type="entry name" value="MIF4G-like_typ-3"/>
</dbReference>
<dbReference type="InterPro" id="IPR016024">
    <property type="entry name" value="ARM-type_fold"/>
</dbReference>
<dbReference type="AlphaFoldDB" id="A0A9W8ABM2"/>
<evidence type="ECO:0000256" key="4">
    <source>
        <dbReference type="ARBA" id="ARBA00023187"/>
    </source>
</evidence>
<dbReference type="GO" id="GO:0000184">
    <property type="term" value="P:nuclear-transcribed mRNA catabolic process, nonsense-mediated decay"/>
    <property type="evidence" value="ECO:0007669"/>
    <property type="project" value="TreeGrafter"/>
</dbReference>
<comment type="caution">
    <text evidence="9">The sequence shown here is derived from an EMBL/GenBank/DDBJ whole genome shotgun (WGS) entry which is preliminary data.</text>
</comment>
<keyword evidence="4" id="KW-0508">mRNA splicing</keyword>
<organism evidence="9 10">
    <name type="scientific">Tieghemiomyces parasiticus</name>
    <dbReference type="NCBI Taxonomy" id="78921"/>
    <lineage>
        <taxon>Eukaryota</taxon>
        <taxon>Fungi</taxon>
        <taxon>Fungi incertae sedis</taxon>
        <taxon>Zoopagomycota</taxon>
        <taxon>Kickxellomycotina</taxon>
        <taxon>Dimargaritomycetes</taxon>
        <taxon>Dimargaritales</taxon>
        <taxon>Dimargaritaceae</taxon>
        <taxon>Tieghemiomyces</taxon>
    </lineage>
</organism>
<feature type="transmembrane region" description="Helical" evidence="7">
    <location>
        <begin position="171"/>
        <end position="191"/>
    </location>
</feature>
<dbReference type="PANTHER" id="PTHR12412:SF2">
    <property type="entry name" value="NUCLEAR CAP-BINDING PROTEIN SUBUNIT 1"/>
    <property type="match status" value="1"/>
</dbReference>
<dbReference type="EMBL" id="JANBPT010000107">
    <property type="protein sequence ID" value="KAJ1927671.1"/>
    <property type="molecule type" value="Genomic_DNA"/>
</dbReference>
<feature type="region of interest" description="Disordered" evidence="6">
    <location>
        <begin position="1"/>
        <end position="61"/>
    </location>
</feature>
<name>A0A9W8ABM2_9FUNG</name>
<dbReference type="Pfam" id="PF09090">
    <property type="entry name" value="MIF4G_like_2"/>
    <property type="match status" value="1"/>
</dbReference>
<gene>
    <name evidence="9" type="primary">cbc1_1</name>
    <name evidence="9" type="ORF">IWQ60_002727</name>
</gene>
<dbReference type="GO" id="GO:0000339">
    <property type="term" value="F:RNA cap binding"/>
    <property type="evidence" value="ECO:0007669"/>
    <property type="project" value="InterPro"/>
</dbReference>